<comment type="similarity">
    <text evidence="2">Belongs to the chromate ion transporter (CHR) (TC 2.A.51) family.</text>
</comment>
<accession>A0ABP8LP19</accession>
<feature type="transmembrane region" description="Helical" evidence="8">
    <location>
        <begin position="270"/>
        <end position="289"/>
    </location>
</feature>
<proteinExistence type="inferred from homology"/>
<keyword evidence="6 8" id="KW-0472">Membrane</keyword>
<sequence length="456" mass="50005">MEQMTYQNNETKKEVTTTPPPAKPSFREAFLFWLKLGFISFGGPAGQIGIMHEFVVDQKKWVSDAKFLHALNYCMLLPGPEAQQLATYIGWLLHGVRGGLVAGVFFVLPSVFILLGLSLVYVTYGSIPWVSALFYGLKPAVVAIVILALLKIGKKSLHSWLHYVVALASFIAIYFAGIPFPYIILSAMLLGYVAQKLLPAFFENNNGTSSKSEREQEYYINSQSATAETKFNGVQIVRRTGIAVVLWVLPFLIFYTASSGFGFWKELSLFFTKAALVTFGGAYAVLPYVAQVAVEKLHWLTQLEMIDGLALGETTPGPLIMVLAFVGFMAGYHEYGGSLLMGALGLFTTTYYTFLPCFLFILVGGPLIERTQGDARVKSVLGVVTAAVVGVVLNLTVYFGRAVVFPEGAGSVDPFSLVWIILSFIAMYRFKVGMITWIIVSALAGLGHYLAGIYLL</sequence>
<feature type="transmembrane region" description="Helical" evidence="8">
    <location>
        <begin position="127"/>
        <end position="150"/>
    </location>
</feature>
<evidence type="ECO:0000256" key="8">
    <source>
        <dbReference type="SAM" id="Phobius"/>
    </source>
</evidence>
<evidence type="ECO:0000256" key="1">
    <source>
        <dbReference type="ARBA" id="ARBA00004651"/>
    </source>
</evidence>
<gene>
    <name evidence="9" type="primary">chrA</name>
    <name evidence="9" type="ORF">GCM10023188_21250</name>
</gene>
<name>A0ABP8LP19_9BACT</name>
<feature type="transmembrane region" description="Helical" evidence="8">
    <location>
        <begin position="240"/>
        <end position="264"/>
    </location>
</feature>
<evidence type="ECO:0000313" key="9">
    <source>
        <dbReference type="EMBL" id="GAA4432642.1"/>
    </source>
</evidence>
<reference evidence="10" key="1">
    <citation type="journal article" date="2019" name="Int. J. Syst. Evol. Microbiol.">
        <title>The Global Catalogue of Microorganisms (GCM) 10K type strain sequencing project: providing services to taxonomists for standard genome sequencing and annotation.</title>
        <authorList>
            <consortium name="The Broad Institute Genomics Platform"/>
            <consortium name="The Broad Institute Genome Sequencing Center for Infectious Disease"/>
            <person name="Wu L."/>
            <person name="Ma J."/>
        </authorList>
    </citation>
    <scope>NUCLEOTIDE SEQUENCE [LARGE SCALE GENOMIC DNA]</scope>
    <source>
        <strain evidence="10">JCM 17926</strain>
    </source>
</reference>
<organism evidence="9 10">
    <name type="scientific">Pontibacter saemangeumensis</name>
    <dbReference type="NCBI Taxonomy" id="1084525"/>
    <lineage>
        <taxon>Bacteria</taxon>
        <taxon>Pseudomonadati</taxon>
        <taxon>Bacteroidota</taxon>
        <taxon>Cytophagia</taxon>
        <taxon>Cytophagales</taxon>
        <taxon>Hymenobacteraceae</taxon>
        <taxon>Pontibacter</taxon>
    </lineage>
</organism>
<keyword evidence="10" id="KW-1185">Reference proteome</keyword>
<dbReference type="Pfam" id="PF02417">
    <property type="entry name" value="Chromate_transp"/>
    <property type="match status" value="2"/>
</dbReference>
<feature type="transmembrane region" description="Helical" evidence="8">
    <location>
        <begin position="157"/>
        <end position="176"/>
    </location>
</feature>
<feature type="region of interest" description="Disordered" evidence="7">
    <location>
        <begin position="1"/>
        <end position="20"/>
    </location>
</feature>
<dbReference type="PANTHER" id="PTHR33567">
    <property type="entry name" value="CHROMATE ION TRANSPORTER (EUROFUNG)"/>
    <property type="match status" value="1"/>
</dbReference>
<evidence type="ECO:0000256" key="5">
    <source>
        <dbReference type="ARBA" id="ARBA00022989"/>
    </source>
</evidence>
<evidence type="ECO:0000313" key="10">
    <source>
        <dbReference type="Proteomes" id="UP001500552"/>
    </source>
</evidence>
<keyword evidence="5 8" id="KW-1133">Transmembrane helix</keyword>
<feature type="transmembrane region" description="Helical" evidence="8">
    <location>
        <begin position="309"/>
        <end position="330"/>
    </location>
</feature>
<comment type="caution">
    <text evidence="9">The sequence shown here is derived from an EMBL/GenBank/DDBJ whole genome shotgun (WGS) entry which is preliminary data.</text>
</comment>
<dbReference type="PANTHER" id="PTHR33567:SF3">
    <property type="entry name" value="CHROMATE ION TRANSPORTER (EUROFUNG)"/>
    <property type="match status" value="1"/>
</dbReference>
<evidence type="ECO:0000256" key="6">
    <source>
        <dbReference type="ARBA" id="ARBA00023136"/>
    </source>
</evidence>
<keyword evidence="3" id="KW-1003">Cell membrane</keyword>
<keyword evidence="4 8" id="KW-0812">Transmembrane</keyword>
<dbReference type="EMBL" id="BAABHC010000014">
    <property type="protein sequence ID" value="GAA4432642.1"/>
    <property type="molecule type" value="Genomic_DNA"/>
</dbReference>
<feature type="transmembrane region" description="Helical" evidence="8">
    <location>
        <begin position="411"/>
        <end position="428"/>
    </location>
</feature>
<feature type="transmembrane region" description="Helical" evidence="8">
    <location>
        <begin position="380"/>
        <end position="399"/>
    </location>
</feature>
<feature type="transmembrane region" description="Helical" evidence="8">
    <location>
        <begin position="350"/>
        <end position="368"/>
    </location>
</feature>
<evidence type="ECO:0000256" key="7">
    <source>
        <dbReference type="SAM" id="MobiDB-lite"/>
    </source>
</evidence>
<feature type="transmembrane region" description="Helical" evidence="8">
    <location>
        <begin position="100"/>
        <end position="121"/>
    </location>
</feature>
<comment type="subcellular location">
    <subcellularLocation>
        <location evidence="1">Cell membrane</location>
        <topology evidence="1">Multi-pass membrane protein</topology>
    </subcellularLocation>
</comment>
<feature type="transmembrane region" description="Helical" evidence="8">
    <location>
        <begin position="435"/>
        <end position="455"/>
    </location>
</feature>
<evidence type="ECO:0000256" key="2">
    <source>
        <dbReference type="ARBA" id="ARBA00005262"/>
    </source>
</evidence>
<dbReference type="PIRSF" id="PIRSF004810">
    <property type="entry name" value="ChrA"/>
    <property type="match status" value="1"/>
</dbReference>
<feature type="transmembrane region" description="Helical" evidence="8">
    <location>
        <begin position="30"/>
        <end position="50"/>
    </location>
</feature>
<evidence type="ECO:0000256" key="4">
    <source>
        <dbReference type="ARBA" id="ARBA00022692"/>
    </source>
</evidence>
<protein>
    <submittedName>
        <fullName evidence="9">Chromate efflux transporter</fullName>
    </submittedName>
</protein>
<dbReference type="NCBIfam" id="TIGR00937">
    <property type="entry name" value="2A51"/>
    <property type="match status" value="1"/>
</dbReference>
<dbReference type="InterPro" id="IPR003370">
    <property type="entry name" value="Chromate_transpt"/>
</dbReference>
<evidence type="ECO:0000256" key="3">
    <source>
        <dbReference type="ARBA" id="ARBA00022475"/>
    </source>
</evidence>
<dbReference type="Proteomes" id="UP001500552">
    <property type="component" value="Unassembled WGS sequence"/>
</dbReference>
<dbReference type="InterPro" id="IPR014047">
    <property type="entry name" value="Chr_Tranpt_l_chain"/>
</dbReference>